<keyword evidence="2" id="KW-1185">Reference proteome</keyword>
<evidence type="ECO:0000313" key="1">
    <source>
        <dbReference type="EnsemblMetazoa" id="PPA38106.1"/>
    </source>
</evidence>
<name>A0A2A6CIQ8_PRIPA</name>
<dbReference type="Pfam" id="PF10320">
    <property type="entry name" value="7TM_GPCR_Srsx"/>
    <property type="match status" value="1"/>
</dbReference>
<dbReference type="SUPFAM" id="SSF81321">
    <property type="entry name" value="Family A G protein-coupled receptor-like"/>
    <property type="match status" value="1"/>
</dbReference>
<dbReference type="Gene3D" id="1.20.1070.10">
    <property type="entry name" value="Rhodopsin 7-helix transmembrane proteins"/>
    <property type="match status" value="1"/>
</dbReference>
<organism evidence="1 2">
    <name type="scientific">Pristionchus pacificus</name>
    <name type="common">Parasitic nematode worm</name>
    <dbReference type="NCBI Taxonomy" id="54126"/>
    <lineage>
        <taxon>Eukaryota</taxon>
        <taxon>Metazoa</taxon>
        <taxon>Ecdysozoa</taxon>
        <taxon>Nematoda</taxon>
        <taxon>Chromadorea</taxon>
        <taxon>Rhabditida</taxon>
        <taxon>Rhabditina</taxon>
        <taxon>Diplogasteromorpha</taxon>
        <taxon>Diplogasteroidea</taxon>
        <taxon>Neodiplogasteridae</taxon>
        <taxon>Pristionchus</taxon>
    </lineage>
</organism>
<dbReference type="Proteomes" id="UP000005239">
    <property type="component" value="Unassembled WGS sequence"/>
</dbReference>
<dbReference type="AlphaFoldDB" id="A0A2A6CIQ8"/>
<gene>
    <name evidence="1" type="primary">WBGene00276475</name>
</gene>
<dbReference type="EnsemblMetazoa" id="PPA38106.1">
    <property type="protein sequence ID" value="PPA38106.1"/>
    <property type="gene ID" value="WBGene00276475"/>
</dbReference>
<accession>A0A8R1UTZ2</accession>
<accession>A0A2A6CIQ8</accession>
<evidence type="ECO:0000313" key="2">
    <source>
        <dbReference type="Proteomes" id="UP000005239"/>
    </source>
</evidence>
<sequence length="128" mass="14613">MAEHNENSIHFIIISTAIFVISFFGLIGNFHVIWAVKAFPELRSKNGVLLCFLACHHCFCLAFETLSGIRMQLGPSMTRTQCYSSIFIYMYCINHHTNAITNAREWQWSLMDGTEKEAIPLGAKMNCF</sequence>
<reference evidence="1" key="2">
    <citation type="submission" date="2022-06" db="UniProtKB">
        <authorList>
            <consortium name="EnsemblMetazoa"/>
        </authorList>
    </citation>
    <scope>IDENTIFICATION</scope>
    <source>
        <strain evidence="1">PS312</strain>
    </source>
</reference>
<reference evidence="2" key="1">
    <citation type="journal article" date="2008" name="Nat. Genet.">
        <title>The Pristionchus pacificus genome provides a unique perspective on nematode lifestyle and parasitism.</title>
        <authorList>
            <person name="Dieterich C."/>
            <person name="Clifton S.W."/>
            <person name="Schuster L.N."/>
            <person name="Chinwalla A."/>
            <person name="Delehaunty K."/>
            <person name="Dinkelacker I."/>
            <person name="Fulton L."/>
            <person name="Fulton R."/>
            <person name="Godfrey J."/>
            <person name="Minx P."/>
            <person name="Mitreva M."/>
            <person name="Roeseler W."/>
            <person name="Tian H."/>
            <person name="Witte H."/>
            <person name="Yang S.P."/>
            <person name="Wilson R.K."/>
            <person name="Sommer R.J."/>
        </authorList>
    </citation>
    <scope>NUCLEOTIDE SEQUENCE [LARGE SCALE GENOMIC DNA]</scope>
    <source>
        <strain evidence="2">PS312</strain>
    </source>
</reference>
<protein>
    <submittedName>
        <fullName evidence="1">G protein-coupled receptor</fullName>
    </submittedName>
</protein>
<proteinExistence type="predicted"/>
<dbReference type="InterPro" id="IPR019424">
    <property type="entry name" value="7TM_GPCR_Srsx"/>
</dbReference>